<dbReference type="EMBL" id="JXLP01000001">
    <property type="protein sequence ID" value="KIL80329.1"/>
    <property type="molecule type" value="Genomic_DNA"/>
</dbReference>
<organism evidence="1 2">
    <name type="scientific">Bacillus badius</name>
    <dbReference type="NCBI Taxonomy" id="1455"/>
    <lineage>
        <taxon>Bacteria</taxon>
        <taxon>Bacillati</taxon>
        <taxon>Bacillota</taxon>
        <taxon>Bacilli</taxon>
        <taxon>Bacillales</taxon>
        <taxon>Bacillaceae</taxon>
        <taxon>Pseudobacillus</taxon>
    </lineage>
</organism>
<dbReference type="RefSeq" id="WP_041113059.1">
    <property type="nucleotide sequence ID" value="NZ_JARTHD010000022.1"/>
</dbReference>
<proteinExistence type="predicted"/>
<evidence type="ECO:0000313" key="1">
    <source>
        <dbReference type="EMBL" id="KIL80329.1"/>
    </source>
</evidence>
<evidence type="ECO:0008006" key="3">
    <source>
        <dbReference type="Google" id="ProtNLM"/>
    </source>
</evidence>
<reference evidence="1 2" key="1">
    <citation type="submission" date="2015-01" db="EMBL/GenBank/DDBJ databases">
        <title>Genome Assembly of Bacillus badius MTCC 1458.</title>
        <authorList>
            <person name="Verma A."/>
            <person name="Khatri I."/>
            <person name="Mual P."/>
            <person name="Subramanian S."/>
            <person name="Krishnamurthi S."/>
        </authorList>
    </citation>
    <scope>NUCLEOTIDE SEQUENCE [LARGE SCALE GENOMIC DNA]</scope>
    <source>
        <strain evidence="1 2">MTCC 1458</strain>
    </source>
</reference>
<dbReference type="Proteomes" id="UP000031982">
    <property type="component" value="Unassembled WGS sequence"/>
</dbReference>
<gene>
    <name evidence="1" type="ORF">SD77_0177</name>
</gene>
<dbReference type="Pfam" id="PF07295">
    <property type="entry name" value="DUF1451"/>
    <property type="match status" value="1"/>
</dbReference>
<sequence>MPHTGETLGKGDYQCKQCGQVITLDEDKDRLPPCPECHETEYKSA</sequence>
<protein>
    <recommendedName>
        <fullName evidence="3">Rubredoxin-like protein</fullName>
    </recommendedName>
</protein>
<accession>A0ABR5B027</accession>
<name>A0ABR5B027_BACBA</name>
<dbReference type="InterPro" id="IPR009912">
    <property type="entry name" value="DUF1451"/>
</dbReference>
<evidence type="ECO:0000313" key="2">
    <source>
        <dbReference type="Proteomes" id="UP000031982"/>
    </source>
</evidence>
<keyword evidence="2" id="KW-1185">Reference proteome</keyword>
<comment type="caution">
    <text evidence="1">The sequence shown here is derived from an EMBL/GenBank/DDBJ whole genome shotgun (WGS) entry which is preliminary data.</text>
</comment>